<dbReference type="GO" id="GO:0004364">
    <property type="term" value="F:glutathione transferase activity"/>
    <property type="evidence" value="ECO:0007669"/>
    <property type="project" value="TreeGrafter"/>
</dbReference>
<name>A0AAQ4F0Z6_AMBAM</name>
<evidence type="ECO:0008006" key="6">
    <source>
        <dbReference type="Google" id="ProtNLM"/>
    </source>
</evidence>
<dbReference type="PANTHER" id="PTHR43969:SF9">
    <property type="entry name" value="GLUTATHIONE S TRANSFERASE D10, ISOFORM A-RELATED"/>
    <property type="match status" value="1"/>
</dbReference>
<dbReference type="InterPro" id="IPR004046">
    <property type="entry name" value="GST_C"/>
</dbReference>
<comment type="caution">
    <text evidence="4">The sequence shown here is derived from an EMBL/GenBank/DDBJ whole genome shotgun (WGS) entry which is preliminary data.</text>
</comment>
<dbReference type="InterPro" id="IPR004045">
    <property type="entry name" value="Glutathione_S-Trfase_N"/>
</dbReference>
<evidence type="ECO:0000259" key="3">
    <source>
        <dbReference type="PROSITE" id="PS50405"/>
    </source>
</evidence>
<dbReference type="SFLD" id="SFLDG00358">
    <property type="entry name" value="Main_(cytGST)"/>
    <property type="match status" value="1"/>
</dbReference>
<comment type="subunit">
    <text evidence="1">Homodimer.</text>
</comment>
<evidence type="ECO:0000256" key="1">
    <source>
        <dbReference type="ARBA" id="ARBA00011738"/>
    </source>
</evidence>
<dbReference type="InterPro" id="IPR010987">
    <property type="entry name" value="Glutathione-S-Trfase_C-like"/>
</dbReference>
<dbReference type="Proteomes" id="UP001321473">
    <property type="component" value="Unassembled WGS sequence"/>
</dbReference>
<sequence>MQINPFHKIPSFSDDGFIIYESSAICYYLLRKHAPDSELYPNCNRGRARIDQALATITSTIQPHYFKFMIPRFYELKKPTAEEVEAFEEHVIKGFEKVLGDGNYVLGDKLSLADLSLVAHLTLVLELPLLEAQKYPKLKSYYDRLKAGLPYFEEINEPGISALKSLSTQMK</sequence>
<dbReference type="Gene3D" id="1.20.1050.10">
    <property type="match status" value="1"/>
</dbReference>
<feature type="domain" description="GST C-terminal" evidence="3">
    <location>
        <begin position="43"/>
        <end position="171"/>
    </location>
</feature>
<evidence type="ECO:0000313" key="5">
    <source>
        <dbReference type="Proteomes" id="UP001321473"/>
    </source>
</evidence>
<dbReference type="SUPFAM" id="SSF47616">
    <property type="entry name" value="GST C-terminal domain-like"/>
    <property type="match status" value="1"/>
</dbReference>
<dbReference type="Pfam" id="PF00043">
    <property type="entry name" value="GST_C"/>
    <property type="match status" value="1"/>
</dbReference>
<proteinExistence type="predicted"/>
<dbReference type="InterPro" id="IPR040079">
    <property type="entry name" value="Glutathione_S-Trfase"/>
</dbReference>
<dbReference type="PROSITE" id="PS50405">
    <property type="entry name" value="GST_CTER"/>
    <property type="match status" value="1"/>
</dbReference>
<dbReference type="PROSITE" id="PS50404">
    <property type="entry name" value="GST_NTER"/>
    <property type="match status" value="1"/>
</dbReference>
<dbReference type="PANTHER" id="PTHR43969">
    <property type="entry name" value="GLUTATHIONE S TRANSFERASE D10, ISOFORM A-RELATED"/>
    <property type="match status" value="1"/>
</dbReference>
<dbReference type="SUPFAM" id="SSF52833">
    <property type="entry name" value="Thioredoxin-like"/>
    <property type="match status" value="1"/>
</dbReference>
<dbReference type="InterPro" id="IPR036282">
    <property type="entry name" value="Glutathione-S-Trfase_C_sf"/>
</dbReference>
<evidence type="ECO:0000313" key="4">
    <source>
        <dbReference type="EMBL" id="KAK8780790.1"/>
    </source>
</evidence>
<organism evidence="4 5">
    <name type="scientific">Amblyomma americanum</name>
    <name type="common">Lone star tick</name>
    <dbReference type="NCBI Taxonomy" id="6943"/>
    <lineage>
        <taxon>Eukaryota</taxon>
        <taxon>Metazoa</taxon>
        <taxon>Ecdysozoa</taxon>
        <taxon>Arthropoda</taxon>
        <taxon>Chelicerata</taxon>
        <taxon>Arachnida</taxon>
        <taxon>Acari</taxon>
        <taxon>Parasitiformes</taxon>
        <taxon>Ixodida</taxon>
        <taxon>Ixodoidea</taxon>
        <taxon>Ixodidae</taxon>
        <taxon>Amblyomminae</taxon>
        <taxon>Amblyomma</taxon>
    </lineage>
</organism>
<dbReference type="Gene3D" id="3.40.30.10">
    <property type="entry name" value="Glutaredoxin"/>
    <property type="match status" value="1"/>
</dbReference>
<keyword evidence="5" id="KW-1185">Reference proteome</keyword>
<dbReference type="SFLD" id="SFLDS00019">
    <property type="entry name" value="Glutathione_Transferase_(cytos"/>
    <property type="match status" value="1"/>
</dbReference>
<accession>A0AAQ4F0Z6</accession>
<evidence type="ECO:0000259" key="2">
    <source>
        <dbReference type="PROSITE" id="PS50404"/>
    </source>
</evidence>
<feature type="domain" description="GST N-terminal" evidence="2">
    <location>
        <begin position="1"/>
        <end position="37"/>
    </location>
</feature>
<reference evidence="4 5" key="1">
    <citation type="journal article" date="2023" name="Arcadia Sci">
        <title>De novo assembly of a long-read Amblyomma americanum tick genome.</title>
        <authorList>
            <person name="Chou S."/>
            <person name="Poskanzer K.E."/>
            <person name="Rollins M."/>
            <person name="Thuy-Boun P.S."/>
        </authorList>
    </citation>
    <scope>NUCLEOTIDE SEQUENCE [LARGE SCALE GENOMIC DNA]</scope>
    <source>
        <strain evidence="4">F_SG_1</strain>
        <tissue evidence="4">Salivary glands</tissue>
    </source>
</reference>
<dbReference type="GO" id="GO:0006749">
    <property type="term" value="P:glutathione metabolic process"/>
    <property type="evidence" value="ECO:0007669"/>
    <property type="project" value="TreeGrafter"/>
</dbReference>
<protein>
    <recommendedName>
        <fullName evidence="6">Glutathione s-transferase</fullName>
    </recommendedName>
</protein>
<dbReference type="AlphaFoldDB" id="A0AAQ4F0Z6"/>
<dbReference type="Pfam" id="PF13417">
    <property type="entry name" value="GST_N_3"/>
    <property type="match status" value="1"/>
</dbReference>
<gene>
    <name evidence="4" type="ORF">V5799_017866</name>
</gene>
<dbReference type="EMBL" id="JARKHS020008423">
    <property type="protein sequence ID" value="KAK8780790.1"/>
    <property type="molecule type" value="Genomic_DNA"/>
</dbReference>
<dbReference type="InterPro" id="IPR036249">
    <property type="entry name" value="Thioredoxin-like_sf"/>
</dbReference>